<dbReference type="AlphaFoldDB" id="A0A5C3MHD4"/>
<keyword evidence="2" id="KW-1185">Reference proteome</keyword>
<dbReference type="EMBL" id="ML213590">
    <property type="protein sequence ID" value="TFK44073.1"/>
    <property type="molecule type" value="Genomic_DNA"/>
</dbReference>
<organism evidence="1 2">
    <name type="scientific">Crucibulum laeve</name>
    <dbReference type="NCBI Taxonomy" id="68775"/>
    <lineage>
        <taxon>Eukaryota</taxon>
        <taxon>Fungi</taxon>
        <taxon>Dikarya</taxon>
        <taxon>Basidiomycota</taxon>
        <taxon>Agaricomycotina</taxon>
        <taxon>Agaricomycetes</taxon>
        <taxon>Agaricomycetidae</taxon>
        <taxon>Agaricales</taxon>
        <taxon>Agaricineae</taxon>
        <taxon>Nidulariaceae</taxon>
        <taxon>Crucibulum</taxon>
    </lineage>
</organism>
<proteinExistence type="predicted"/>
<evidence type="ECO:0000313" key="2">
    <source>
        <dbReference type="Proteomes" id="UP000308652"/>
    </source>
</evidence>
<dbReference type="Proteomes" id="UP000308652">
    <property type="component" value="Unassembled WGS sequence"/>
</dbReference>
<evidence type="ECO:0000313" key="1">
    <source>
        <dbReference type="EMBL" id="TFK44073.1"/>
    </source>
</evidence>
<evidence type="ECO:0008006" key="3">
    <source>
        <dbReference type="Google" id="ProtNLM"/>
    </source>
</evidence>
<reference evidence="1 2" key="1">
    <citation type="journal article" date="2019" name="Nat. Ecol. Evol.">
        <title>Megaphylogeny resolves global patterns of mushroom evolution.</title>
        <authorList>
            <person name="Varga T."/>
            <person name="Krizsan K."/>
            <person name="Foldi C."/>
            <person name="Dima B."/>
            <person name="Sanchez-Garcia M."/>
            <person name="Sanchez-Ramirez S."/>
            <person name="Szollosi G.J."/>
            <person name="Szarkandi J.G."/>
            <person name="Papp V."/>
            <person name="Albert L."/>
            <person name="Andreopoulos W."/>
            <person name="Angelini C."/>
            <person name="Antonin V."/>
            <person name="Barry K.W."/>
            <person name="Bougher N.L."/>
            <person name="Buchanan P."/>
            <person name="Buyck B."/>
            <person name="Bense V."/>
            <person name="Catcheside P."/>
            <person name="Chovatia M."/>
            <person name="Cooper J."/>
            <person name="Damon W."/>
            <person name="Desjardin D."/>
            <person name="Finy P."/>
            <person name="Geml J."/>
            <person name="Haridas S."/>
            <person name="Hughes K."/>
            <person name="Justo A."/>
            <person name="Karasinski D."/>
            <person name="Kautmanova I."/>
            <person name="Kiss B."/>
            <person name="Kocsube S."/>
            <person name="Kotiranta H."/>
            <person name="LaButti K.M."/>
            <person name="Lechner B.E."/>
            <person name="Liimatainen K."/>
            <person name="Lipzen A."/>
            <person name="Lukacs Z."/>
            <person name="Mihaltcheva S."/>
            <person name="Morgado L.N."/>
            <person name="Niskanen T."/>
            <person name="Noordeloos M.E."/>
            <person name="Ohm R.A."/>
            <person name="Ortiz-Santana B."/>
            <person name="Ovrebo C."/>
            <person name="Racz N."/>
            <person name="Riley R."/>
            <person name="Savchenko A."/>
            <person name="Shiryaev A."/>
            <person name="Soop K."/>
            <person name="Spirin V."/>
            <person name="Szebenyi C."/>
            <person name="Tomsovsky M."/>
            <person name="Tulloss R.E."/>
            <person name="Uehling J."/>
            <person name="Grigoriev I.V."/>
            <person name="Vagvolgyi C."/>
            <person name="Papp T."/>
            <person name="Martin F.M."/>
            <person name="Miettinen O."/>
            <person name="Hibbett D.S."/>
            <person name="Nagy L.G."/>
        </authorList>
    </citation>
    <scope>NUCLEOTIDE SEQUENCE [LARGE SCALE GENOMIC DNA]</scope>
    <source>
        <strain evidence="1 2">CBS 166.37</strain>
    </source>
</reference>
<protein>
    <recommendedName>
        <fullName evidence="3">F-box domain-containing protein</fullName>
    </recommendedName>
</protein>
<accession>A0A5C3MHD4</accession>
<name>A0A5C3MHD4_9AGAR</name>
<sequence length="293" mass="33050">MNSPAPFFPQELFDRIINVCDDPDSLKAFALVRRAWRHPAQSTFFYSITTTNSKQFAKLYLFLFLGIAERVQHYIHELRLTISFIAGWHAQSDNVGHILRLLGKQLHSLHLDGIRKSGYSPWDLTFIGIDLYSDIIEILRSPSLTSFGLTGWHIQANSSWPGSGFVAFNKLFTNARSLKHLELEVEVASPLVTESMVASRAVPISHAGTIRLESLSLRMNAAQENPDNITQWLCHPCCALDVSQLQRLDVRALDHPRQLFELLPLTEGTLQVLNLTLLGCIVVIIPIVETHFL</sequence>
<gene>
    <name evidence="1" type="ORF">BDQ12DRAFT_717263</name>
</gene>